<dbReference type="EMBL" id="JALJOS010000001">
    <property type="protein sequence ID" value="KAK9844565.1"/>
    <property type="molecule type" value="Genomic_DNA"/>
</dbReference>
<dbReference type="Proteomes" id="UP001438707">
    <property type="component" value="Unassembled WGS sequence"/>
</dbReference>
<keyword evidence="12" id="KW-1185">Reference proteome</keyword>
<evidence type="ECO:0000256" key="5">
    <source>
        <dbReference type="ARBA" id="ARBA00022917"/>
    </source>
</evidence>
<reference evidence="11 12" key="1">
    <citation type="journal article" date="2024" name="Nat. Commun.">
        <title>Phylogenomics reveals the evolutionary origins of lichenization in chlorophyte algae.</title>
        <authorList>
            <person name="Puginier C."/>
            <person name="Libourel C."/>
            <person name="Otte J."/>
            <person name="Skaloud P."/>
            <person name="Haon M."/>
            <person name="Grisel S."/>
            <person name="Petersen M."/>
            <person name="Berrin J.G."/>
            <person name="Delaux P.M."/>
            <person name="Dal Grande F."/>
            <person name="Keller J."/>
        </authorList>
    </citation>
    <scope>NUCLEOTIDE SEQUENCE [LARGE SCALE GENOMIC DNA]</scope>
    <source>
        <strain evidence="11 12">SAG 2145</strain>
    </source>
</reference>
<accession>A0AAW1SFG8</accession>
<comment type="similarity">
    <text evidence="2 9">Belongs to the eIF-2B alpha/beta/delta subunits family.</text>
</comment>
<evidence type="ECO:0000313" key="12">
    <source>
        <dbReference type="Proteomes" id="UP001438707"/>
    </source>
</evidence>
<comment type="subcellular location">
    <subcellularLocation>
        <location evidence="1">Cytoplasm</location>
        <location evidence="1">Cytosol</location>
    </subcellularLocation>
</comment>
<dbReference type="InterPro" id="IPR042529">
    <property type="entry name" value="IF_2B-like_C"/>
</dbReference>
<dbReference type="Gene3D" id="3.40.50.10470">
    <property type="entry name" value="Translation initiation factor eif-2b, domain 2"/>
    <property type="match status" value="1"/>
</dbReference>
<dbReference type="PANTHER" id="PTHR45860:SF1">
    <property type="entry name" value="TRANSLATION INITIATION FACTOR EIF-2B SUBUNIT ALPHA"/>
    <property type="match status" value="1"/>
</dbReference>
<comment type="caution">
    <text evidence="11">The sequence shown here is derived from an EMBL/GenBank/DDBJ whole genome shotgun (WGS) entry which is preliminary data.</text>
</comment>
<evidence type="ECO:0000256" key="8">
    <source>
        <dbReference type="ARBA" id="ARBA00046432"/>
    </source>
</evidence>
<evidence type="ECO:0000256" key="9">
    <source>
        <dbReference type="RuleBase" id="RU003814"/>
    </source>
</evidence>
<dbReference type="PANTHER" id="PTHR45860">
    <property type="entry name" value="TRANSLATION INITIATION FACTOR EIF-2B SUBUNIT ALPHA"/>
    <property type="match status" value="1"/>
</dbReference>
<dbReference type="GO" id="GO:0003743">
    <property type="term" value="F:translation initiation factor activity"/>
    <property type="evidence" value="ECO:0007669"/>
    <property type="project" value="UniProtKB-KW"/>
</dbReference>
<evidence type="ECO:0000256" key="6">
    <source>
        <dbReference type="ARBA" id="ARBA00044208"/>
    </source>
</evidence>
<feature type="region of interest" description="Disordered" evidence="10">
    <location>
        <begin position="1"/>
        <end position="31"/>
    </location>
</feature>
<keyword evidence="5" id="KW-0648">Protein biosynthesis</keyword>
<evidence type="ECO:0000256" key="7">
    <source>
        <dbReference type="ARBA" id="ARBA00044236"/>
    </source>
</evidence>
<dbReference type="InterPro" id="IPR037171">
    <property type="entry name" value="NagB/RpiA_transferase-like"/>
</dbReference>
<dbReference type="SUPFAM" id="SSF100950">
    <property type="entry name" value="NagB/RpiA/CoA transferase-like"/>
    <property type="match status" value="1"/>
</dbReference>
<dbReference type="AlphaFoldDB" id="A0AAW1SFG8"/>
<proteinExistence type="inferred from homology"/>
<dbReference type="InterPro" id="IPR051501">
    <property type="entry name" value="eIF2B_alpha/beta/delta"/>
</dbReference>
<dbReference type="Pfam" id="PF01008">
    <property type="entry name" value="IF-2B"/>
    <property type="match status" value="1"/>
</dbReference>
<evidence type="ECO:0000256" key="4">
    <source>
        <dbReference type="ARBA" id="ARBA00022540"/>
    </source>
</evidence>
<evidence type="ECO:0000313" key="11">
    <source>
        <dbReference type="EMBL" id="KAK9844565.1"/>
    </source>
</evidence>
<name>A0AAW1SFG8_9CHLO</name>
<evidence type="ECO:0000256" key="1">
    <source>
        <dbReference type="ARBA" id="ARBA00004514"/>
    </source>
</evidence>
<evidence type="ECO:0000256" key="2">
    <source>
        <dbReference type="ARBA" id="ARBA00007251"/>
    </source>
</evidence>
<dbReference type="Gene3D" id="1.20.120.1070">
    <property type="entry name" value="Translation initiation factor eIF-2B, N-terminal domain"/>
    <property type="match status" value="1"/>
</dbReference>
<keyword evidence="3" id="KW-0963">Cytoplasm</keyword>
<comment type="subunit">
    <text evidence="8">Component of the translation initiation factor 2B (eIF2B) complex which is a heterodecamer of two sets of five different subunits: alpha, beta, gamma, delta and epsilon. Subunits alpha, beta and delta comprise a regulatory subcomplex and subunits epsilon and gamma comprise a catalytic subcomplex. Within the complex, the hexameric regulatory complex resides at the center, with the two heterodimeric catalytic subcomplexes bound on opposite sides.</text>
</comment>
<keyword evidence="4" id="KW-0396">Initiation factor</keyword>
<evidence type="ECO:0000256" key="10">
    <source>
        <dbReference type="SAM" id="MobiDB-lite"/>
    </source>
</evidence>
<sequence>MERRSISQFLDAPEVRQPPVHHHRPPRHDASRQMNAAANFPDNEFMAVGGASYPIPETGSASEGIVREFTDALAKDTDIAVAVAVIKALVSVVRRSTATTMMGLEKDLKVAAAQLERCNETAISLKAACELFLRYTTRTSALETEDFQDAKSRIIERGNFFAETSIRARQTIAELGARFIRPGALVLVHGYSRVVLALLRKAVSEDKVFSVILTEGRPDETGRVMARALSELKVPIKVILDSAVAFALEAFEVDMVLVGAEGVVENGGVINKLGTYNIAIAAKAHNIPFYVASESYKFARLYPLNQNDLPLERKPVDFGPLMPATVKIENPSRDYTPPKFISLLFTDLGVLTPAAVSDELIQLYV</sequence>
<gene>
    <name evidence="11" type="ORF">WJX74_004085</name>
</gene>
<dbReference type="GO" id="GO:0005085">
    <property type="term" value="F:guanyl-nucleotide exchange factor activity"/>
    <property type="evidence" value="ECO:0007669"/>
    <property type="project" value="TreeGrafter"/>
</dbReference>
<dbReference type="InterPro" id="IPR000649">
    <property type="entry name" value="IF-2B-related"/>
</dbReference>
<dbReference type="InterPro" id="IPR042528">
    <property type="entry name" value="elF-2B_alpha_N"/>
</dbReference>
<organism evidence="11 12">
    <name type="scientific">Apatococcus lobatus</name>
    <dbReference type="NCBI Taxonomy" id="904363"/>
    <lineage>
        <taxon>Eukaryota</taxon>
        <taxon>Viridiplantae</taxon>
        <taxon>Chlorophyta</taxon>
        <taxon>core chlorophytes</taxon>
        <taxon>Trebouxiophyceae</taxon>
        <taxon>Chlorellales</taxon>
        <taxon>Chlorellaceae</taxon>
        <taxon>Apatococcus</taxon>
    </lineage>
</organism>
<dbReference type="GO" id="GO:0005829">
    <property type="term" value="C:cytosol"/>
    <property type="evidence" value="ECO:0007669"/>
    <property type="project" value="UniProtKB-SubCell"/>
</dbReference>
<dbReference type="GO" id="GO:0005851">
    <property type="term" value="C:eukaryotic translation initiation factor 2B complex"/>
    <property type="evidence" value="ECO:0007669"/>
    <property type="project" value="TreeGrafter"/>
</dbReference>
<protein>
    <recommendedName>
        <fullName evidence="6">Translation initiation factor eIF2B subunit alpha</fullName>
    </recommendedName>
    <alternativeName>
        <fullName evidence="7">eIF2B GDP-GTP exchange factor subunit alpha</fullName>
    </alternativeName>
</protein>
<evidence type="ECO:0000256" key="3">
    <source>
        <dbReference type="ARBA" id="ARBA00022490"/>
    </source>
</evidence>